<dbReference type="RefSeq" id="WP_123713822.1">
    <property type="nucleotide sequence ID" value="NZ_RKHR01000007.1"/>
</dbReference>
<dbReference type="EMBL" id="RKHR01000007">
    <property type="protein sequence ID" value="ROR98772.1"/>
    <property type="molecule type" value="Genomic_DNA"/>
</dbReference>
<name>A0A3N2DG52_9GAMM</name>
<dbReference type="InterPro" id="IPR001633">
    <property type="entry name" value="EAL_dom"/>
</dbReference>
<dbReference type="OrthoDB" id="7052318at2"/>
<dbReference type="Proteomes" id="UP000275394">
    <property type="component" value="Unassembled WGS sequence"/>
</dbReference>
<accession>A0A3N2DG52</accession>
<dbReference type="Pfam" id="PF13188">
    <property type="entry name" value="PAS_8"/>
    <property type="match status" value="1"/>
</dbReference>
<protein>
    <submittedName>
        <fullName evidence="2">PAS domain S-box-containing protein</fullName>
    </submittedName>
</protein>
<comment type="caution">
    <text evidence="2">The sequence shown here is derived from an EMBL/GenBank/DDBJ whole genome shotgun (WGS) entry which is preliminary data.</text>
</comment>
<evidence type="ECO:0000313" key="2">
    <source>
        <dbReference type="EMBL" id="ROR98772.1"/>
    </source>
</evidence>
<dbReference type="PANTHER" id="PTHR33121">
    <property type="entry name" value="CYCLIC DI-GMP PHOSPHODIESTERASE PDEF"/>
    <property type="match status" value="1"/>
</dbReference>
<gene>
    <name evidence="2" type="ORF">EDC56_3511</name>
</gene>
<dbReference type="GO" id="GO:0006355">
    <property type="term" value="P:regulation of DNA-templated transcription"/>
    <property type="evidence" value="ECO:0007669"/>
    <property type="project" value="InterPro"/>
</dbReference>
<sequence>MNSNNNFKLLMLYQTQNDAESIISLFRNSGHAARAKKLDSEADLHQALREQNWDLLISDNKHPELSIEQALSIINSSDNNLKVPSLLILPEHTSDTELEQAFTIGASDIIRDSNQQHLLHSALREIEHHRQRLTHQNMLEEFAEIKERYELLLENSKDAIAYITDGMHIHVNEAYAKLFGYNDIDEFDCLPIIDLIADDQQDLFKTFLKRYSSSTETEQQLSLKALKEDESEFDVCMQLSAATYEGESCTQILIRQQTGSTDTSTAANLTAANSAPQQALTSVSTAQERVNAKLIDSSTALIQLNLEEIQATAGYEVSEALLEQFSDYCEQKQLLPIRLGDYGLLFSIELAADKLQRHLDQLLSSAAEQVFEHDGRTYALSGHGGICSIAARNGDSAQTIIDHCFTAAIEAKRSDNLIAIYTPPTVEVDILDDNIDLNSFVDNGGINIHYQPIVSLRGDTGEYYEASYQLDESLEHCGARFFQGGESKLDRWIIMETSKALSAQRANRGADTRLFINLSSSALKDAELGDWLSIILKAADIPAEALVFQITEHAASDAITSTQHLFSALKKHHLRLSISHFSNGNILKHIKADFVRLADQVSEHLGDDDERQKLKELVRSLASSDVGTIVPQVNIASMLTTLWQIGVGYIQGEYLQGPDSEMNYEFADLA</sequence>
<dbReference type="InterPro" id="IPR035919">
    <property type="entry name" value="EAL_sf"/>
</dbReference>
<dbReference type="PANTHER" id="PTHR33121:SF23">
    <property type="entry name" value="CYCLIC DI-GMP PHOSPHODIESTERASE PDEB"/>
    <property type="match status" value="1"/>
</dbReference>
<feature type="domain" description="EAL" evidence="1">
    <location>
        <begin position="430"/>
        <end position="670"/>
    </location>
</feature>
<dbReference type="Gene3D" id="3.30.450.20">
    <property type="entry name" value="PAS domain"/>
    <property type="match status" value="1"/>
</dbReference>
<dbReference type="PROSITE" id="PS50883">
    <property type="entry name" value="EAL"/>
    <property type="match status" value="1"/>
</dbReference>
<dbReference type="InterPro" id="IPR050706">
    <property type="entry name" value="Cyclic-di-GMP_PDE-like"/>
</dbReference>
<dbReference type="AlphaFoldDB" id="A0A3N2DG52"/>
<dbReference type="Gene3D" id="3.40.50.2300">
    <property type="match status" value="1"/>
</dbReference>
<dbReference type="Pfam" id="PF00563">
    <property type="entry name" value="EAL"/>
    <property type="match status" value="1"/>
</dbReference>
<organism evidence="2 3">
    <name type="scientific">Sinobacterium caligoides</name>
    <dbReference type="NCBI Taxonomy" id="933926"/>
    <lineage>
        <taxon>Bacteria</taxon>
        <taxon>Pseudomonadati</taxon>
        <taxon>Pseudomonadota</taxon>
        <taxon>Gammaproteobacteria</taxon>
        <taxon>Cellvibrionales</taxon>
        <taxon>Spongiibacteraceae</taxon>
        <taxon>Sinobacterium</taxon>
    </lineage>
</organism>
<dbReference type="InterPro" id="IPR035965">
    <property type="entry name" value="PAS-like_dom_sf"/>
</dbReference>
<keyword evidence="3" id="KW-1185">Reference proteome</keyword>
<dbReference type="CDD" id="cd01948">
    <property type="entry name" value="EAL"/>
    <property type="match status" value="1"/>
</dbReference>
<dbReference type="SUPFAM" id="SSF52172">
    <property type="entry name" value="CheY-like"/>
    <property type="match status" value="1"/>
</dbReference>
<dbReference type="InterPro" id="IPR011006">
    <property type="entry name" value="CheY-like_superfamily"/>
</dbReference>
<dbReference type="SMART" id="SM00052">
    <property type="entry name" value="EAL"/>
    <property type="match status" value="1"/>
</dbReference>
<evidence type="ECO:0000313" key="3">
    <source>
        <dbReference type="Proteomes" id="UP000275394"/>
    </source>
</evidence>
<dbReference type="InterPro" id="IPR000014">
    <property type="entry name" value="PAS"/>
</dbReference>
<proteinExistence type="predicted"/>
<dbReference type="NCBIfam" id="TIGR00229">
    <property type="entry name" value="sensory_box"/>
    <property type="match status" value="1"/>
</dbReference>
<dbReference type="SUPFAM" id="SSF55785">
    <property type="entry name" value="PYP-like sensor domain (PAS domain)"/>
    <property type="match status" value="1"/>
</dbReference>
<dbReference type="SUPFAM" id="SSF141868">
    <property type="entry name" value="EAL domain-like"/>
    <property type="match status" value="1"/>
</dbReference>
<dbReference type="GO" id="GO:0071111">
    <property type="term" value="F:cyclic-guanylate-specific phosphodiesterase activity"/>
    <property type="evidence" value="ECO:0007669"/>
    <property type="project" value="InterPro"/>
</dbReference>
<dbReference type="Gene3D" id="3.20.20.450">
    <property type="entry name" value="EAL domain"/>
    <property type="match status" value="1"/>
</dbReference>
<evidence type="ECO:0000259" key="1">
    <source>
        <dbReference type="PROSITE" id="PS50883"/>
    </source>
</evidence>
<reference evidence="2 3" key="1">
    <citation type="submission" date="2018-11" db="EMBL/GenBank/DDBJ databases">
        <title>Genomic Encyclopedia of Type Strains, Phase IV (KMG-IV): sequencing the most valuable type-strain genomes for metagenomic binning, comparative biology and taxonomic classification.</title>
        <authorList>
            <person name="Goeker M."/>
        </authorList>
    </citation>
    <scope>NUCLEOTIDE SEQUENCE [LARGE SCALE GENOMIC DNA]</scope>
    <source>
        <strain evidence="2 3">DSM 100316</strain>
    </source>
</reference>